<name>A0AAV7VKU1_PLEWA</name>
<comment type="caution">
    <text evidence="2">The sequence shown here is derived from an EMBL/GenBank/DDBJ whole genome shotgun (WGS) entry which is preliminary data.</text>
</comment>
<evidence type="ECO:0000313" key="2">
    <source>
        <dbReference type="EMBL" id="KAJ1201958.1"/>
    </source>
</evidence>
<sequence length="187" mass="21549">MYSEGRHWRQTRHTPGTPDVRRFLTRKSSGQEPILRNFRVKTERKGTLRSYPGKQEEEPETNGTLKETTATSGTEEKTRTDQRTAHEQEDIGPPGRHWRQTRHTPGTPDVRRFLTRKSSGQEPILRNFRVKTERKGTLRSYPGKQEEEPEMNGTLKETTATSGTEEKTRTDQRTAHEQEDIGPPVAI</sequence>
<evidence type="ECO:0000256" key="1">
    <source>
        <dbReference type="SAM" id="MobiDB-lite"/>
    </source>
</evidence>
<evidence type="ECO:0000313" key="3">
    <source>
        <dbReference type="Proteomes" id="UP001066276"/>
    </source>
</evidence>
<feature type="compositionally biased region" description="Basic and acidic residues" evidence="1">
    <location>
        <begin position="74"/>
        <end position="89"/>
    </location>
</feature>
<organism evidence="2 3">
    <name type="scientific">Pleurodeles waltl</name>
    <name type="common">Iberian ribbed newt</name>
    <dbReference type="NCBI Taxonomy" id="8319"/>
    <lineage>
        <taxon>Eukaryota</taxon>
        <taxon>Metazoa</taxon>
        <taxon>Chordata</taxon>
        <taxon>Craniata</taxon>
        <taxon>Vertebrata</taxon>
        <taxon>Euteleostomi</taxon>
        <taxon>Amphibia</taxon>
        <taxon>Batrachia</taxon>
        <taxon>Caudata</taxon>
        <taxon>Salamandroidea</taxon>
        <taxon>Salamandridae</taxon>
        <taxon>Pleurodelinae</taxon>
        <taxon>Pleurodeles</taxon>
    </lineage>
</organism>
<protein>
    <submittedName>
        <fullName evidence="2">Uncharacterized protein</fullName>
    </submittedName>
</protein>
<feature type="compositionally biased region" description="Polar residues" evidence="1">
    <location>
        <begin position="61"/>
        <end position="73"/>
    </location>
</feature>
<gene>
    <name evidence="2" type="ORF">NDU88_005762</name>
</gene>
<accession>A0AAV7VKU1</accession>
<reference evidence="2" key="1">
    <citation type="journal article" date="2022" name="bioRxiv">
        <title>Sequencing and chromosome-scale assembly of the giantPleurodeles waltlgenome.</title>
        <authorList>
            <person name="Brown T."/>
            <person name="Elewa A."/>
            <person name="Iarovenko S."/>
            <person name="Subramanian E."/>
            <person name="Araus A.J."/>
            <person name="Petzold A."/>
            <person name="Susuki M."/>
            <person name="Suzuki K.-i.T."/>
            <person name="Hayashi T."/>
            <person name="Toyoda A."/>
            <person name="Oliveira C."/>
            <person name="Osipova E."/>
            <person name="Leigh N.D."/>
            <person name="Simon A."/>
            <person name="Yun M.H."/>
        </authorList>
    </citation>
    <scope>NUCLEOTIDE SEQUENCE</scope>
    <source>
        <strain evidence="2">20211129_DDA</strain>
        <tissue evidence="2">Liver</tissue>
    </source>
</reference>
<dbReference type="Proteomes" id="UP001066276">
    <property type="component" value="Chromosome 2_1"/>
</dbReference>
<feature type="compositionally biased region" description="Basic and acidic residues" evidence="1">
    <location>
        <begin position="164"/>
        <end position="179"/>
    </location>
</feature>
<feature type="region of interest" description="Disordered" evidence="1">
    <location>
        <begin position="1"/>
        <end position="187"/>
    </location>
</feature>
<proteinExistence type="predicted"/>
<dbReference type="EMBL" id="JANPWB010000003">
    <property type="protein sequence ID" value="KAJ1201958.1"/>
    <property type="molecule type" value="Genomic_DNA"/>
</dbReference>
<keyword evidence="3" id="KW-1185">Reference proteome</keyword>
<dbReference type="AlphaFoldDB" id="A0AAV7VKU1"/>